<dbReference type="RefSeq" id="WP_111625911.1">
    <property type="nucleotide sequence ID" value="NZ_QLLQ01000010.1"/>
</dbReference>
<dbReference type="CDD" id="cd00761">
    <property type="entry name" value="Glyco_tranf_GTA_type"/>
    <property type="match status" value="1"/>
</dbReference>
<dbReference type="InterPro" id="IPR050834">
    <property type="entry name" value="Glycosyltransf_2"/>
</dbReference>
<dbReference type="AlphaFoldDB" id="A0A327S1T0"/>
<sequence>MISVIIPNYNKARYISQTLDSVIEQTYDEWEVIVVDDQSTDGSWELILSYANKYRNIIALKPERKLFGSGCRNYGIEHAKGDYVLFLDSDDVLDKKCLQNRIDYFDSYKDADFIVFVTGTFFNLIGDSKSVWRPKDSNFLRDFLEHKLPWNIMSVLWKKKTLLRLDGFDEDYMRLQDVELHTRALLLDDVKFEVLSNLQPDCFYRIDESRKNNDIITTINNQVQGVTTYINKISEILKNRSQFKYLKSTLFSIITYLNYCYVSKQINPKDHGDFIRDLVELNRQRLNLNLFELKFLEIYIVLYKKGLYRIKGFNYASNLLFKIIK</sequence>
<feature type="domain" description="Glycosyltransferase 2-like" evidence="1">
    <location>
        <begin position="3"/>
        <end position="143"/>
    </location>
</feature>
<dbReference type="Proteomes" id="UP000248987">
    <property type="component" value="Unassembled WGS sequence"/>
</dbReference>
<organism evidence="2 3">
    <name type="scientific">Gelidibacter algens</name>
    <dbReference type="NCBI Taxonomy" id="49280"/>
    <lineage>
        <taxon>Bacteria</taxon>
        <taxon>Pseudomonadati</taxon>
        <taxon>Bacteroidota</taxon>
        <taxon>Flavobacteriia</taxon>
        <taxon>Flavobacteriales</taxon>
        <taxon>Flavobacteriaceae</taxon>
        <taxon>Gelidibacter</taxon>
    </lineage>
</organism>
<dbReference type="Pfam" id="PF00535">
    <property type="entry name" value="Glycos_transf_2"/>
    <property type="match status" value="1"/>
</dbReference>
<gene>
    <name evidence="2" type="ORF">LX77_02563</name>
</gene>
<dbReference type="GO" id="GO:0016740">
    <property type="term" value="F:transferase activity"/>
    <property type="evidence" value="ECO:0007669"/>
    <property type="project" value="UniProtKB-KW"/>
</dbReference>
<evidence type="ECO:0000313" key="2">
    <source>
        <dbReference type="EMBL" id="RAJ22252.1"/>
    </source>
</evidence>
<dbReference type="SUPFAM" id="SSF53448">
    <property type="entry name" value="Nucleotide-diphospho-sugar transferases"/>
    <property type="match status" value="1"/>
</dbReference>
<dbReference type="PANTHER" id="PTHR43685">
    <property type="entry name" value="GLYCOSYLTRANSFERASE"/>
    <property type="match status" value="1"/>
</dbReference>
<evidence type="ECO:0000313" key="3">
    <source>
        <dbReference type="Proteomes" id="UP000248987"/>
    </source>
</evidence>
<protein>
    <submittedName>
        <fullName evidence="2">Glycosyltransferase involved in cell wall biosynthesis</fullName>
    </submittedName>
</protein>
<name>A0A327S1T0_9FLAO</name>
<keyword evidence="3" id="KW-1185">Reference proteome</keyword>
<keyword evidence="2" id="KW-0808">Transferase</keyword>
<dbReference type="Gene3D" id="3.90.550.10">
    <property type="entry name" value="Spore Coat Polysaccharide Biosynthesis Protein SpsA, Chain A"/>
    <property type="match status" value="1"/>
</dbReference>
<accession>A0A327S1T0</accession>
<reference evidence="2 3" key="1">
    <citation type="submission" date="2018-06" db="EMBL/GenBank/DDBJ databases">
        <title>Genomic Encyclopedia of Archaeal and Bacterial Type Strains, Phase II (KMG-II): from individual species to whole genera.</title>
        <authorList>
            <person name="Goeker M."/>
        </authorList>
    </citation>
    <scope>NUCLEOTIDE SEQUENCE [LARGE SCALE GENOMIC DNA]</scope>
    <source>
        <strain evidence="2 3">DSM 12408</strain>
    </source>
</reference>
<dbReference type="InterPro" id="IPR001173">
    <property type="entry name" value="Glyco_trans_2-like"/>
</dbReference>
<evidence type="ECO:0000259" key="1">
    <source>
        <dbReference type="Pfam" id="PF00535"/>
    </source>
</evidence>
<comment type="caution">
    <text evidence="2">The sequence shown here is derived from an EMBL/GenBank/DDBJ whole genome shotgun (WGS) entry which is preliminary data.</text>
</comment>
<dbReference type="EMBL" id="QLLQ01000010">
    <property type="protein sequence ID" value="RAJ22252.1"/>
    <property type="molecule type" value="Genomic_DNA"/>
</dbReference>
<dbReference type="InterPro" id="IPR029044">
    <property type="entry name" value="Nucleotide-diphossugar_trans"/>
</dbReference>
<dbReference type="PANTHER" id="PTHR43685:SF2">
    <property type="entry name" value="GLYCOSYLTRANSFERASE 2-LIKE DOMAIN-CONTAINING PROTEIN"/>
    <property type="match status" value="1"/>
</dbReference>
<proteinExistence type="predicted"/>